<keyword evidence="4" id="KW-1185">Reference proteome</keyword>
<dbReference type="AlphaFoldDB" id="A0A6J1L996"/>
<dbReference type="CDD" id="cd00122">
    <property type="entry name" value="MBD"/>
    <property type="match status" value="1"/>
</dbReference>
<dbReference type="OrthoDB" id="61560at2759"/>
<evidence type="ECO:0000259" key="3">
    <source>
        <dbReference type="PROSITE" id="PS50982"/>
    </source>
</evidence>
<feature type="compositionally biased region" description="Low complexity" evidence="1">
    <location>
        <begin position="283"/>
        <end position="297"/>
    </location>
</feature>
<accession>A0A6J1L996</accession>
<dbReference type="Pfam" id="PF01429">
    <property type="entry name" value="MBD"/>
    <property type="match status" value="1"/>
</dbReference>
<dbReference type="Gene3D" id="3.80.10.10">
    <property type="entry name" value="Ribonuclease Inhibitor"/>
    <property type="match status" value="1"/>
</dbReference>
<dbReference type="InterPro" id="IPR001810">
    <property type="entry name" value="F-box_dom"/>
</dbReference>
<feature type="compositionally biased region" description="Polar residues" evidence="1">
    <location>
        <begin position="60"/>
        <end position="87"/>
    </location>
</feature>
<evidence type="ECO:0000259" key="2">
    <source>
        <dbReference type="PROSITE" id="PS50181"/>
    </source>
</evidence>
<feature type="compositionally biased region" description="Basic and acidic residues" evidence="1">
    <location>
        <begin position="308"/>
        <end position="319"/>
    </location>
</feature>
<dbReference type="SMART" id="SM00391">
    <property type="entry name" value="MBD"/>
    <property type="match status" value="1"/>
</dbReference>
<feature type="compositionally biased region" description="Low complexity" evidence="1">
    <location>
        <begin position="678"/>
        <end position="689"/>
    </location>
</feature>
<dbReference type="GeneID" id="111594251"/>
<dbReference type="SUPFAM" id="SSF54171">
    <property type="entry name" value="DNA-binding domain"/>
    <property type="match status" value="1"/>
</dbReference>
<feature type="compositionally biased region" description="Polar residues" evidence="1">
    <location>
        <begin position="23"/>
        <end position="44"/>
    </location>
</feature>
<dbReference type="InterPro" id="IPR016177">
    <property type="entry name" value="DNA-bd_dom_sf"/>
</dbReference>
<feature type="domain" description="F-box" evidence="2">
    <location>
        <begin position="788"/>
        <end position="834"/>
    </location>
</feature>
<dbReference type="Pfam" id="PF12937">
    <property type="entry name" value="F-box-like"/>
    <property type="match status" value="1"/>
</dbReference>
<feature type="compositionally biased region" description="Basic residues" evidence="1">
    <location>
        <begin position="97"/>
        <end position="111"/>
    </location>
</feature>
<evidence type="ECO:0000313" key="5">
    <source>
        <dbReference type="RefSeq" id="XP_023163232.1"/>
    </source>
</evidence>
<feature type="compositionally biased region" description="Low complexity" evidence="1">
    <location>
        <begin position="483"/>
        <end position="495"/>
    </location>
</feature>
<gene>
    <name evidence="5" type="primary">LOC111594251</name>
</gene>
<feature type="compositionally biased region" description="Basic residues" evidence="1">
    <location>
        <begin position="259"/>
        <end position="268"/>
    </location>
</feature>
<organism evidence="4 5">
    <name type="scientific">Drosophila hydei</name>
    <name type="common">Fruit fly</name>
    <dbReference type="NCBI Taxonomy" id="7224"/>
    <lineage>
        <taxon>Eukaryota</taxon>
        <taxon>Metazoa</taxon>
        <taxon>Ecdysozoa</taxon>
        <taxon>Arthropoda</taxon>
        <taxon>Hexapoda</taxon>
        <taxon>Insecta</taxon>
        <taxon>Pterygota</taxon>
        <taxon>Neoptera</taxon>
        <taxon>Endopterygota</taxon>
        <taxon>Diptera</taxon>
        <taxon>Brachycera</taxon>
        <taxon>Muscomorpha</taxon>
        <taxon>Ephydroidea</taxon>
        <taxon>Drosophilidae</taxon>
        <taxon>Drosophila</taxon>
    </lineage>
</organism>
<dbReference type="SUPFAM" id="SSF52047">
    <property type="entry name" value="RNI-like"/>
    <property type="match status" value="1"/>
</dbReference>
<feature type="compositionally biased region" description="Polar residues" evidence="1">
    <location>
        <begin position="360"/>
        <end position="378"/>
    </location>
</feature>
<dbReference type="PANTHER" id="PTHR15739:SF5">
    <property type="entry name" value="LD23158P"/>
    <property type="match status" value="1"/>
</dbReference>
<dbReference type="PROSITE" id="PS50982">
    <property type="entry name" value="MBD"/>
    <property type="match status" value="1"/>
</dbReference>
<dbReference type="PANTHER" id="PTHR15739">
    <property type="entry name" value="ZINC FINGER PROTEIN"/>
    <property type="match status" value="1"/>
</dbReference>
<dbReference type="SUPFAM" id="SSF81383">
    <property type="entry name" value="F-box domain"/>
    <property type="match status" value="1"/>
</dbReference>
<dbReference type="Proteomes" id="UP000504633">
    <property type="component" value="Unplaced"/>
</dbReference>
<protein>
    <submittedName>
        <fullName evidence="5">Uncharacterized protein LOC111594251 isoform X1</fullName>
    </submittedName>
</protein>
<feature type="region of interest" description="Disordered" evidence="1">
    <location>
        <begin position="1"/>
        <end position="387"/>
    </location>
</feature>
<feature type="domain" description="MBD" evidence="3">
    <location>
        <begin position="392"/>
        <end position="461"/>
    </location>
</feature>
<dbReference type="InterPro" id="IPR001739">
    <property type="entry name" value="Methyl_CpG_DNA-bd"/>
</dbReference>
<dbReference type="PROSITE" id="PS50181">
    <property type="entry name" value="FBOX"/>
    <property type="match status" value="1"/>
</dbReference>
<feature type="compositionally biased region" description="Low complexity" evidence="1">
    <location>
        <begin position="172"/>
        <end position="227"/>
    </location>
</feature>
<evidence type="ECO:0000313" key="4">
    <source>
        <dbReference type="Proteomes" id="UP000504633"/>
    </source>
</evidence>
<dbReference type="GO" id="GO:0003677">
    <property type="term" value="F:DNA binding"/>
    <property type="evidence" value="ECO:0007669"/>
    <property type="project" value="InterPro"/>
</dbReference>
<feature type="region of interest" description="Disordered" evidence="1">
    <location>
        <begin position="542"/>
        <end position="582"/>
    </location>
</feature>
<proteinExistence type="predicted"/>
<dbReference type="InterPro" id="IPR036047">
    <property type="entry name" value="F-box-like_dom_sf"/>
</dbReference>
<feature type="region of interest" description="Disordered" evidence="1">
    <location>
        <begin position="466"/>
        <end position="530"/>
    </location>
</feature>
<dbReference type="InterPro" id="IPR052283">
    <property type="entry name" value="GenomicStab_NeuMorph_Reg"/>
</dbReference>
<dbReference type="OMA" id="CPVMVVE"/>
<sequence>MSSPDDGLEEGSNNFRLMKRSGASPSGRTSSDDSVPGNDSSNHSADMEKSTEEINGYEPHNSQIEAQNSVEIESDISQQTVQLDTEQSANAESASARKAKKRKAKRNKQRRGSKEVALMGWSGAFPNLSSTHSLESNSDVDQQQLPTDLKAICATGLSVFPREDKEQGPPLSSSSSSDSTSLSPVSQHKTPATTTTAAFTITTNSTTPSPKSTQTTNNNNVNNNDNNSASMSLATRCPRSEPSSEPESETESQADLAKQKPKRPKKRSFGAAADVDPVAGMVAGEESNASSSSLLNKSGRKRVLSKRGTPDKQENESKRTKPSNQNLGCSLRTRSKSLHDPNPDVPPRTTRARSVCPATLRNQTSDPIAQVPASSETKTPARRRSGAAVKLPPTDEYYCLPFKYGWKRELVLRSNASMSRQRGDVIFISPGGKKLRSREDIIPLLKGELTIDHFCFQRQMQQAGEQYETVRQAQPAPLRRKSGTGTKQQTTTNSNSHQLQSAVTPVSGKRVPKPKVPKGASPPPEGWTSTMAVKGNARVLAASNCNNSSGGGSGSGNSARKRSNHSKQSAKTAPEQPAVQANVQNPSVVDKMMICVYCLKQINEKQAFPVGTAHVNSYICMQCVKPGTKATNLQQGAKGLPAGQAQGQANGVKKQELIDENVNANTKSATDADGGKTSSSELNVNGNSNSNGNGALLEIGGEIELPGALPPDQLLSDEAPASRAGNKITPKPLEVVVINGRKALAIAGEPPRPRLQVIPREPDLEIYEKHFLKRNSRTKEKRQNFVECVSAGNLSCQVMSAVMKTLDMHDRVRMSHVCKTWAMIARDRGVWRTLKLRDTHITKWLFLLRDMARYRTYELDMMGVKMENPKMRMEGDMRVLKALRILRTDPCEAEFIQSVIKRIPRLQELRTTCTTRVLSLTNIEKMVELRVLRIRMLEPKAGILSLQPLQNLEQLRELSLRGINNMAQLELLQLQGLKQLETLVLGSCRGMKVASFGQQVLPSLKRLRHLRLENHHSNRSFNINEIMEGLAAGGSVKRVELINVNVDADFSRQLAASKSVQELLLMPNFHNNTAYMMYYIMQAINENSEQLNVFRLGLTYELLSVTRALAINQEKDCIPVALPIPGVPDNDVLNESDEPIAYLPVDRLESILHHMMPQAWLTVAKVSQGETTNLKFLPALPTDAAGISHN</sequence>
<reference evidence="5" key="1">
    <citation type="submission" date="2025-08" db="UniProtKB">
        <authorList>
            <consortium name="RefSeq"/>
        </authorList>
    </citation>
    <scope>IDENTIFICATION</scope>
    <source>
        <strain evidence="5">15085-1641.00</strain>
        <tissue evidence="5">Whole body</tissue>
    </source>
</reference>
<dbReference type="KEGG" id="dhe:111594251"/>
<evidence type="ECO:0000256" key="1">
    <source>
        <dbReference type="SAM" id="MobiDB-lite"/>
    </source>
</evidence>
<dbReference type="Gene3D" id="3.30.890.10">
    <property type="entry name" value="Methyl-cpg-binding Protein 2, Chain A"/>
    <property type="match status" value="1"/>
</dbReference>
<name>A0A6J1L996_DROHY</name>
<feature type="region of interest" description="Disordered" evidence="1">
    <location>
        <begin position="665"/>
        <end position="689"/>
    </location>
</feature>
<dbReference type="Gene3D" id="1.20.1280.50">
    <property type="match status" value="1"/>
</dbReference>
<feature type="compositionally biased region" description="Polar residues" evidence="1">
    <location>
        <begin position="127"/>
        <end position="146"/>
    </location>
</feature>
<dbReference type="InterPro" id="IPR032675">
    <property type="entry name" value="LRR_dom_sf"/>
</dbReference>
<dbReference type="RefSeq" id="XP_023163232.1">
    <property type="nucleotide sequence ID" value="XM_023307464.2"/>
</dbReference>